<keyword evidence="2" id="KW-0539">Nucleus</keyword>
<name>A0A921ZQB2_MANSE</name>
<comment type="caution">
    <text evidence="4">The sequence shown here is derived from an EMBL/GenBank/DDBJ whole genome shotgun (WGS) entry which is preliminary data.</text>
</comment>
<feature type="compositionally biased region" description="Acidic residues" evidence="3">
    <location>
        <begin position="688"/>
        <end position="697"/>
    </location>
</feature>
<evidence type="ECO:0000313" key="4">
    <source>
        <dbReference type="EMBL" id="KAG6461454.1"/>
    </source>
</evidence>
<dbReference type="GO" id="GO:0043565">
    <property type="term" value="F:sequence-specific DNA binding"/>
    <property type="evidence" value="ECO:0007669"/>
    <property type="project" value="TreeGrafter"/>
</dbReference>
<feature type="compositionally biased region" description="Basic residues" evidence="3">
    <location>
        <begin position="1089"/>
        <end position="1099"/>
    </location>
</feature>
<feature type="region of interest" description="Disordered" evidence="3">
    <location>
        <begin position="1077"/>
        <end position="1122"/>
    </location>
</feature>
<evidence type="ECO:0000256" key="3">
    <source>
        <dbReference type="SAM" id="MobiDB-lite"/>
    </source>
</evidence>
<gene>
    <name evidence="4" type="ORF">O3G_MSEX012642</name>
</gene>
<reference evidence="4" key="1">
    <citation type="journal article" date="2016" name="Insect Biochem. Mol. Biol.">
        <title>Multifaceted biological insights from a draft genome sequence of the tobacco hornworm moth, Manduca sexta.</title>
        <authorList>
            <person name="Kanost M.R."/>
            <person name="Arrese E.L."/>
            <person name="Cao X."/>
            <person name="Chen Y.R."/>
            <person name="Chellapilla S."/>
            <person name="Goldsmith M.R."/>
            <person name="Grosse-Wilde E."/>
            <person name="Heckel D.G."/>
            <person name="Herndon N."/>
            <person name="Jiang H."/>
            <person name="Papanicolaou A."/>
            <person name="Qu J."/>
            <person name="Soulages J.L."/>
            <person name="Vogel H."/>
            <person name="Walters J."/>
            <person name="Waterhouse R.M."/>
            <person name="Ahn S.J."/>
            <person name="Almeida F.C."/>
            <person name="An C."/>
            <person name="Aqrawi P."/>
            <person name="Bretschneider A."/>
            <person name="Bryant W.B."/>
            <person name="Bucks S."/>
            <person name="Chao H."/>
            <person name="Chevignon G."/>
            <person name="Christen J.M."/>
            <person name="Clarke D.F."/>
            <person name="Dittmer N.T."/>
            <person name="Ferguson L.C.F."/>
            <person name="Garavelou S."/>
            <person name="Gordon K.H.J."/>
            <person name="Gunaratna R.T."/>
            <person name="Han Y."/>
            <person name="Hauser F."/>
            <person name="He Y."/>
            <person name="Heidel-Fischer H."/>
            <person name="Hirsh A."/>
            <person name="Hu Y."/>
            <person name="Jiang H."/>
            <person name="Kalra D."/>
            <person name="Klinner C."/>
            <person name="Konig C."/>
            <person name="Kovar C."/>
            <person name="Kroll A.R."/>
            <person name="Kuwar S.S."/>
            <person name="Lee S.L."/>
            <person name="Lehman R."/>
            <person name="Li K."/>
            <person name="Li Z."/>
            <person name="Liang H."/>
            <person name="Lovelace S."/>
            <person name="Lu Z."/>
            <person name="Mansfield J.H."/>
            <person name="McCulloch K.J."/>
            <person name="Mathew T."/>
            <person name="Morton B."/>
            <person name="Muzny D.M."/>
            <person name="Neunemann D."/>
            <person name="Ongeri F."/>
            <person name="Pauchet Y."/>
            <person name="Pu L.L."/>
            <person name="Pyrousis I."/>
            <person name="Rao X.J."/>
            <person name="Redding A."/>
            <person name="Roesel C."/>
            <person name="Sanchez-Gracia A."/>
            <person name="Schaack S."/>
            <person name="Shukla A."/>
            <person name="Tetreau G."/>
            <person name="Wang Y."/>
            <person name="Xiong G.H."/>
            <person name="Traut W."/>
            <person name="Walsh T.K."/>
            <person name="Worley K.C."/>
            <person name="Wu D."/>
            <person name="Wu W."/>
            <person name="Wu Y.Q."/>
            <person name="Zhang X."/>
            <person name="Zou Z."/>
            <person name="Zucker H."/>
            <person name="Briscoe A.D."/>
            <person name="Burmester T."/>
            <person name="Clem R.J."/>
            <person name="Feyereisen R."/>
            <person name="Grimmelikhuijzen C.J.P."/>
            <person name="Hamodrakas S.J."/>
            <person name="Hansson B.S."/>
            <person name="Huguet E."/>
            <person name="Jermiin L.S."/>
            <person name="Lan Q."/>
            <person name="Lehman H.K."/>
            <person name="Lorenzen M."/>
            <person name="Merzendorfer H."/>
            <person name="Michalopoulos I."/>
            <person name="Morton D.B."/>
            <person name="Muthukrishnan S."/>
            <person name="Oakeshott J.G."/>
            <person name="Palmer W."/>
            <person name="Park Y."/>
            <person name="Passarelli A.L."/>
            <person name="Rozas J."/>
            <person name="Schwartz L.M."/>
            <person name="Smith W."/>
            <person name="Southgate A."/>
            <person name="Vilcinskas A."/>
            <person name="Vogt R."/>
            <person name="Wang P."/>
            <person name="Werren J."/>
            <person name="Yu X.Q."/>
            <person name="Zhou J.J."/>
            <person name="Brown S.J."/>
            <person name="Scherer S.E."/>
            <person name="Richards S."/>
            <person name="Blissard G.W."/>
        </authorList>
    </citation>
    <scope>NUCLEOTIDE SEQUENCE</scope>
</reference>
<evidence type="ECO:0000313" key="5">
    <source>
        <dbReference type="Proteomes" id="UP000791440"/>
    </source>
</evidence>
<organism evidence="4 5">
    <name type="scientific">Manduca sexta</name>
    <name type="common">Tobacco hawkmoth</name>
    <name type="synonym">Tobacco hornworm</name>
    <dbReference type="NCBI Taxonomy" id="7130"/>
    <lineage>
        <taxon>Eukaryota</taxon>
        <taxon>Metazoa</taxon>
        <taxon>Ecdysozoa</taxon>
        <taxon>Arthropoda</taxon>
        <taxon>Hexapoda</taxon>
        <taxon>Insecta</taxon>
        <taxon>Pterygota</taxon>
        <taxon>Neoptera</taxon>
        <taxon>Endopterygota</taxon>
        <taxon>Lepidoptera</taxon>
        <taxon>Glossata</taxon>
        <taxon>Ditrysia</taxon>
        <taxon>Bombycoidea</taxon>
        <taxon>Sphingidae</taxon>
        <taxon>Sphinginae</taxon>
        <taxon>Sphingini</taxon>
        <taxon>Manduca</taxon>
    </lineage>
</organism>
<dbReference type="GO" id="GO:0003723">
    <property type="term" value="F:RNA binding"/>
    <property type="evidence" value="ECO:0007669"/>
    <property type="project" value="TreeGrafter"/>
</dbReference>
<dbReference type="EMBL" id="JH668746">
    <property type="protein sequence ID" value="KAG6461454.1"/>
    <property type="molecule type" value="Genomic_DNA"/>
</dbReference>
<feature type="compositionally biased region" description="Acidic residues" evidence="3">
    <location>
        <begin position="703"/>
        <end position="729"/>
    </location>
</feature>
<dbReference type="GO" id="GO:0005730">
    <property type="term" value="C:nucleolus"/>
    <property type="evidence" value="ECO:0007669"/>
    <property type="project" value="InterPro"/>
</dbReference>
<dbReference type="AlphaFoldDB" id="A0A921ZQB2"/>
<keyword evidence="5" id="KW-1185">Reference proteome</keyword>
<feature type="region of interest" description="Disordered" evidence="3">
    <location>
        <begin position="677"/>
        <end position="733"/>
    </location>
</feature>
<evidence type="ECO:0008006" key="6">
    <source>
        <dbReference type="Google" id="ProtNLM"/>
    </source>
</evidence>
<dbReference type="PANTHER" id="PTHR13213">
    <property type="entry name" value="MYB-BINDING PROTEIN 1A FAMILY MEMBER"/>
    <property type="match status" value="1"/>
</dbReference>
<proteinExistence type="predicted"/>
<dbReference type="Pfam" id="PF04931">
    <property type="entry name" value="DNA_pol_phi"/>
    <property type="match status" value="1"/>
</dbReference>
<dbReference type="InterPro" id="IPR007015">
    <property type="entry name" value="DNA_pol_V/MYBBP1A"/>
</dbReference>
<evidence type="ECO:0000256" key="2">
    <source>
        <dbReference type="ARBA" id="ARBA00023242"/>
    </source>
</evidence>
<dbReference type="PANTHER" id="PTHR13213:SF2">
    <property type="entry name" value="MYB-BINDING PROTEIN 1A"/>
    <property type="match status" value="1"/>
</dbReference>
<comment type="subcellular location">
    <subcellularLocation>
        <location evidence="1">Nucleus</location>
    </subcellularLocation>
</comment>
<sequence length="1122" mass="127671">MKEESEENKSQKDVKVTPSILDAFDLLKAAKDDSKLKGGAKIISQLQGNENEKNTQYVLKRLVRSLGANVPEIRAGYFATLVTVLTKFDQLTTSQLLELTKKELHANGSSKSEVGDVALGQILICGALFRSNLILKSTTEEQAEIIKMLLTASKKKSYLSTVAFLILLDFAVKLDEDQFSSIIWSNIKEEFKKDIKDHSLDSLYFLMVVSDKFPGKVKLRKLIGDAEILSDDNIHSICEKLLAGVEYNSLSHPIYKEVGTKIANSPHLQVFWTSGVDSQLLKHNRNRELAAVNLLTSILNNLQDNFEVLPELISRNFFKLFMDWFKGLQTASKIRSKRDNEDDNKIMIKKQKELLNALTKALKSEKVDNKTRVEVLKKLLFNPGEINFSEITGSTVVKSVVADLDKDGVKKIAKPFKGVLLNTTKKFIKDGVERNWYNNERVKAAELLSYLVSHEAVKDDVEFKLTYMKMLMCFGFFKISDDESVAVSGDMSGAIKSSFYRCFTSRFSNVDHLVTVLSSLSNFICTILEKEQVRAKLEKQFPEENMVCWQMLMEVCQKIEKNEPKSKIDKVFLILLYQLGLFLFSEPTHVKIARSSIKELKSCYEHYKKGMKKKQTPTKEGDLAVEPEWIEVLVEVLLSILSVESSVLRSVVQCVFRLLWEYLTPSSMGQIVSVLDPENESNPLTQDSESEGEESGDESIKDENEDQNDDDKSDEASDSNIEDEDDDEEMKTPDQLRLAVQKALGAAATSDTESVDADMIDEEEGKKLDEALAEAFRQFQQGKGKKTKKDRKDKKSLSDFRIRVLDLIDIYLEKDPSMDICLGLMTPLTRCLEFCIQDSQFSELENRLRKTIKNLTKIKKFSTTDDVTMEILCDYLKSTIDKGERSHFLYQALGDIITYFAIFIIHCSQKITALKSKKNKSSPLVNIFKDALQSYFKNRSCMLPIIFFHNVLQTEWEGTYELIPVITENIFDNEVRQFRRNEGIELMAGFYRSLKRIKHKSENALSRLSNLEAQFEKTLTDTLSGEKEVAVKNNFFNLLKKLINSIKIFHESSDVKTDLSFDSLLSIVGSCKGTVKVSNNNHVQAPPANKKKKNKKKRKIEQINGHAEPQQKKLRKISEQSV</sequence>
<dbReference type="Proteomes" id="UP000791440">
    <property type="component" value="Unassembled WGS sequence"/>
</dbReference>
<evidence type="ECO:0000256" key="1">
    <source>
        <dbReference type="ARBA" id="ARBA00004123"/>
    </source>
</evidence>
<reference evidence="4" key="2">
    <citation type="submission" date="2020-12" db="EMBL/GenBank/DDBJ databases">
        <authorList>
            <person name="Kanost M."/>
        </authorList>
    </citation>
    <scope>NUCLEOTIDE SEQUENCE</scope>
</reference>
<dbReference type="GO" id="GO:0003714">
    <property type="term" value="F:transcription corepressor activity"/>
    <property type="evidence" value="ECO:0007669"/>
    <property type="project" value="TreeGrafter"/>
</dbReference>
<protein>
    <recommendedName>
        <fullName evidence="6">DNA polymerase v</fullName>
    </recommendedName>
</protein>
<accession>A0A921ZQB2</accession>